<dbReference type="EMBL" id="BMAV01000440">
    <property type="protein sequence ID" value="GFY37735.1"/>
    <property type="molecule type" value="Genomic_DNA"/>
</dbReference>
<accession>A0A8X6WN35</accession>
<comment type="caution">
    <text evidence="1">The sequence shown here is derived from an EMBL/GenBank/DDBJ whole genome shotgun (WGS) entry which is preliminary data.</text>
</comment>
<keyword evidence="2" id="KW-1185">Reference proteome</keyword>
<name>A0A8X6WN35_9ARAC</name>
<reference evidence="1" key="1">
    <citation type="submission" date="2020-08" db="EMBL/GenBank/DDBJ databases">
        <title>Multicomponent nature underlies the extraordinary mechanical properties of spider dragline silk.</title>
        <authorList>
            <person name="Kono N."/>
            <person name="Nakamura H."/>
            <person name="Mori M."/>
            <person name="Yoshida Y."/>
            <person name="Ohtoshi R."/>
            <person name="Malay A.D."/>
            <person name="Moran D.A.P."/>
            <person name="Tomita M."/>
            <person name="Numata K."/>
            <person name="Arakawa K."/>
        </authorList>
    </citation>
    <scope>NUCLEOTIDE SEQUENCE</scope>
</reference>
<dbReference type="AlphaFoldDB" id="A0A8X6WN35"/>
<organism evidence="1 2">
    <name type="scientific">Trichonephila inaurata madagascariensis</name>
    <dbReference type="NCBI Taxonomy" id="2747483"/>
    <lineage>
        <taxon>Eukaryota</taxon>
        <taxon>Metazoa</taxon>
        <taxon>Ecdysozoa</taxon>
        <taxon>Arthropoda</taxon>
        <taxon>Chelicerata</taxon>
        <taxon>Arachnida</taxon>
        <taxon>Araneae</taxon>
        <taxon>Araneomorphae</taxon>
        <taxon>Entelegynae</taxon>
        <taxon>Araneoidea</taxon>
        <taxon>Nephilidae</taxon>
        <taxon>Trichonephila</taxon>
        <taxon>Trichonephila inaurata</taxon>
    </lineage>
</organism>
<proteinExistence type="predicted"/>
<evidence type="ECO:0000313" key="2">
    <source>
        <dbReference type="Proteomes" id="UP000886998"/>
    </source>
</evidence>
<sequence>MPSFLEIIIFELTIEIIKSCTVNNQAIHRSEIETPVSSQPIFMTSVSNGIPIVRSIPVYQFCQALELKAIHAPSNDVNEMMQIKPMKVKRILPTPAVYSVTLSKMCEALGLKVELRPENERLTFVNQKRWQAPVVRSFTVFCICKALQLDAQLANASDQ</sequence>
<evidence type="ECO:0000313" key="1">
    <source>
        <dbReference type="EMBL" id="GFY37735.1"/>
    </source>
</evidence>
<dbReference type="Proteomes" id="UP000886998">
    <property type="component" value="Unassembled WGS sequence"/>
</dbReference>
<gene>
    <name evidence="1" type="ORF">TNIN_253621</name>
</gene>
<protein>
    <submittedName>
        <fullName evidence="1">Uncharacterized protein</fullName>
    </submittedName>
</protein>